<name>A0A914WGN5_9BILA</name>
<organism evidence="2 3">
    <name type="scientific">Plectus sambesii</name>
    <dbReference type="NCBI Taxonomy" id="2011161"/>
    <lineage>
        <taxon>Eukaryota</taxon>
        <taxon>Metazoa</taxon>
        <taxon>Ecdysozoa</taxon>
        <taxon>Nematoda</taxon>
        <taxon>Chromadorea</taxon>
        <taxon>Plectida</taxon>
        <taxon>Plectina</taxon>
        <taxon>Plectoidea</taxon>
        <taxon>Plectidae</taxon>
        <taxon>Plectus</taxon>
    </lineage>
</organism>
<sequence>MLSIKKWVDEDAENGSPWNNFFDYHSATNTDGDGFHLGIMTEEQRDLLKQYAYRGVCVDSTHNCTRYKYKLVTLLVFDDIGRGALAPSTSARKRAPSSYFHSSKPFENDVDH</sequence>
<dbReference type="AlphaFoldDB" id="A0A914WGN5"/>
<proteinExistence type="predicted"/>
<reference evidence="3" key="1">
    <citation type="submission" date="2022-11" db="UniProtKB">
        <authorList>
            <consortium name="WormBaseParasite"/>
        </authorList>
    </citation>
    <scope>IDENTIFICATION</scope>
</reference>
<protein>
    <submittedName>
        <fullName evidence="3">Uncharacterized protein</fullName>
    </submittedName>
</protein>
<evidence type="ECO:0000256" key="1">
    <source>
        <dbReference type="SAM" id="MobiDB-lite"/>
    </source>
</evidence>
<evidence type="ECO:0000313" key="3">
    <source>
        <dbReference type="WBParaSite" id="PSAMB.scaffold4099size15696.g23492.t1"/>
    </source>
</evidence>
<dbReference type="WBParaSite" id="PSAMB.scaffold4099size15696.g23492.t1">
    <property type="protein sequence ID" value="PSAMB.scaffold4099size15696.g23492.t1"/>
    <property type="gene ID" value="PSAMB.scaffold4099size15696.g23492"/>
</dbReference>
<keyword evidence="2" id="KW-1185">Reference proteome</keyword>
<accession>A0A914WGN5</accession>
<evidence type="ECO:0000313" key="2">
    <source>
        <dbReference type="Proteomes" id="UP000887566"/>
    </source>
</evidence>
<feature type="region of interest" description="Disordered" evidence="1">
    <location>
        <begin position="88"/>
        <end position="112"/>
    </location>
</feature>
<dbReference type="Proteomes" id="UP000887566">
    <property type="component" value="Unplaced"/>
</dbReference>